<dbReference type="EMBL" id="NUIL01000015">
    <property type="protein sequence ID" value="PGO29203.1"/>
    <property type="molecule type" value="Genomic_DNA"/>
</dbReference>
<evidence type="ECO:0000313" key="1">
    <source>
        <dbReference type="EMBL" id="PGO29203.1"/>
    </source>
</evidence>
<protein>
    <submittedName>
        <fullName evidence="1">Uncharacterized protein</fullName>
    </submittedName>
</protein>
<accession>A0A2A7FNH6</accession>
<comment type="caution">
    <text evidence="1">The sequence shown here is derived from an EMBL/GenBank/DDBJ whole genome shotgun (WGS) entry which is preliminary data.</text>
</comment>
<name>A0A2A7FNH6_BACCE</name>
<reference evidence="1 2" key="1">
    <citation type="submission" date="2017-09" db="EMBL/GenBank/DDBJ databases">
        <title>Large-scale bioinformatics analysis of Bacillus genomes uncovers conserved roles of natural products in bacterial physiology.</title>
        <authorList>
            <consortium name="Agbiome Team Llc"/>
            <person name="Bleich R.M."/>
            <person name="Grubbs K.J."/>
            <person name="Santa Maria K.C."/>
            <person name="Allen S.E."/>
            <person name="Farag S."/>
            <person name="Shank E.A."/>
            <person name="Bowers A."/>
        </authorList>
    </citation>
    <scope>NUCLEOTIDE SEQUENCE [LARGE SCALE GENOMIC DNA]</scope>
    <source>
        <strain evidence="1 2">AFS050027</strain>
    </source>
</reference>
<sequence length="112" mass="13110">MAYKTEIRILNPDRKNYTTTLSTELLEKVKLIAVEQDTSYNFLLEDGIQYVLDNFTNKGDYKKRQKPNRVKVNTTYSEALFKQLKTRAILLGAKNNDLIEIGMEYIIERNTK</sequence>
<dbReference type="Proteomes" id="UP000223777">
    <property type="component" value="Unassembled WGS sequence"/>
</dbReference>
<gene>
    <name evidence="1" type="ORF">CN984_12225</name>
</gene>
<proteinExistence type="predicted"/>
<dbReference type="AlphaFoldDB" id="A0A2A7FNH6"/>
<evidence type="ECO:0000313" key="2">
    <source>
        <dbReference type="Proteomes" id="UP000223777"/>
    </source>
</evidence>
<dbReference type="RefSeq" id="WP_097883328.1">
    <property type="nucleotide sequence ID" value="NZ_NUIL01000015.1"/>
</dbReference>
<organism evidence="1 2">
    <name type="scientific">Bacillus cereus</name>
    <dbReference type="NCBI Taxonomy" id="1396"/>
    <lineage>
        <taxon>Bacteria</taxon>
        <taxon>Bacillati</taxon>
        <taxon>Bacillota</taxon>
        <taxon>Bacilli</taxon>
        <taxon>Bacillales</taxon>
        <taxon>Bacillaceae</taxon>
        <taxon>Bacillus</taxon>
        <taxon>Bacillus cereus group</taxon>
    </lineage>
</organism>